<feature type="transmembrane region" description="Helical" evidence="5">
    <location>
        <begin position="39"/>
        <end position="62"/>
    </location>
</feature>
<feature type="transmembrane region" description="Helical" evidence="5">
    <location>
        <begin position="259"/>
        <end position="278"/>
    </location>
</feature>
<evidence type="ECO:0000313" key="7">
    <source>
        <dbReference type="EMBL" id="HIH21606.1"/>
    </source>
</evidence>
<dbReference type="Gene3D" id="1.20.1420.30">
    <property type="entry name" value="NCX, central ion-binding region"/>
    <property type="match status" value="1"/>
</dbReference>
<dbReference type="Proteomes" id="UP000680185">
    <property type="component" value="Unassembled WGS sequence"/>
</dbReference>
<feature type="transmembrane region" description="Helical" evidence="5">
    <location>
        <begin position="290"/>
        <end position="307"/>
    </location>
</feature>
<proteinExistence type="predicted"/>
<feature type="transmembrane region" description="Helical" evidence="5">
    <location>
        <begin position="129"/>
        <end position="144"/>
    </location>
</feature>
<comment type="caution">
    <text evidence="7">The sequence shown here is derived from an EMBL/GenBank/DDBJ whole genome shotgun (WGS) entry which is preliminary data.</text>
</comment>
<evidence type="ECO:0000313" key="8">
    <source>
        <dbReference type="EMBL" id="HIH33628.1"/>
    </source>
</evidence>
<feature type="transmembrane region" description="Helical" evidence="5">
    <location>
        <begin position="232"/>
        <end position="253"/>
    </location>
</feature>
<name>A0A7J4K268_9ARCH</name>
<feature type="transmembrane region" description="Helical" evidence="5">
    <location>
        <begin position="74"/>
        <end position="94"/>
    </location>
</feature>
<keyword evidence="3 5" id="KW-1133">Transmembrane helix</keyword>
<keyword evidence="4 5" id="KW-0472">Membrane</keyword>
<dbReference type="Pfam" id="PF01699">
    <property type="entry name" value="Na_Ca_ex"/>
    <property type="match status" value="2"/>
</dbReference>
<dbReference type="Proteomes" id="UP000527315">
    <property type="component" value="Unassembled WGS sequence"/>
</dbReference>
<dbReference type="InterPro" id="IPR044880">
    <property type="entry name" value="NCX_ion-bd_dom_sf"/>
</dbReference>
<evidence type="ECO:0000313" key="9">
    <source>
        <dbReference type="EMBL" id="MBS3057811.1"/>
    </source>
</evidence>
<dbReference type="GO" id="GO:0005262">
    <property type="term" value="F:calcium channel activity"/>
    <property type="evidence" value="ECO:0007669"/>
    <property type="project" value="TreeGrafter"/>
</dbReference>
<evidence type="ECO:0000256" key="5">
    <source>
        <dbReference type="SAM" id="Phobius"/>
    </source>
</evidence>
<evidence type="ECO:0000313" key="10">
    <source>
        <dbReference type="Proteomes" id="UP000590964"/>
    </source>
</evidence>
<feature type="transmembrane region" description="Helical" evidence="5">
    <location>
        <begin position="6"/>
        <end position="27"/>
    </location>
</feature>
<evidence type="ECO:0000256" key="1">
    <source>
        <dbReference type="ARBA" id="ARBA00004141"/>
    </source>
</evidence>
<sequence>MLLDFLVFAVSLLVLAKSADIAVRQVIRIARHYSISDFTAGFILIAVATSVPELLVGIFSSMSNAGGISVGNVLGANIVDLLLVMGLLVFFYKVSVVDKKLVENSQVMLFLTFIPLVFLLSGSVERSEGLVLLLLFLLYCFFAFKQKISVGIKARDGLKISKPFLILGFSLLLLFISSRFLVDSTISIATFLQVPQSLIAVVIVSLGTTVPELATALSAARLKRFEIAFGDLVGSVIVNSTLVLGVAAVIRPLVFNQQVIFTAVFFLVIAELLIVGLATLQKRLDRKIGLTLLSFYFLFLLAEIGFVNF</sequence>
<dbReference type="GO" id="GO:0008273">
    <property type="term" value="F:calcium, potassium:sodium antiporter activity"/>
    <property type="evidence" value="ECO:0007669"/>
    <property type="project" value="TreeGrafter"/>
</dbReference>
<organism evidence="7 10">
    <name type="scientific">Candidatus Iainarchaeum sp</name>
    <dbReference type="NCBI Taxonomy" id="3101447"/>
    <lineage>
        <taxon>Archaea</taxon>
        <taxon>Candidatus Iainarchaeota</taxon>
        <taxon>Candidatus Iainarchaeia</taxon>
        <taxon>Candidatus Iainarchaeales</taxon>
        <taxon>Candidatus Iainarchaeaceae</taxon>
        <taxon>Candidatus Iainarchaeum</taxon>
    </lineage>
</organism>
<keyword evidence="2 5" id="KW-0812">Transmembrane</keyword>
<dbReference type="GO" id="GO:0006874">
    <property type="term" value="P:intracellular calcium ion homeostasis"/>
    <property type="evidence" value="ECO:0007669"/>
    <property type="project" value="TreeGrafter"/>
</dbReference>
<dbReference type="PANTHER" id="PTHR10846">
    <property type="entry name" value="SODIUM/POTASSIUM/CALCIUM EXCHANGER"/>
    <property type="match status" value="1"/>
</dbReference>
<evidence type="ECO:0000256" key="4">
    <source>
        <dbReference type="ARBA" id="ARBA00023136"/>
    </source>
</evidence>
<comment type="subcellular location">
    <subcellularLocation>
        <location evidence="1">Membrane</location>
        <topology evidence="1">Multi-pass membrane protein</topology>
    </subcellularLocation>
</comment>
<reference evidence="9" key="2">
    <citation type="submission" date="2021-03" db="EMBL/GenBank/DDBJ databases">
        <authorList>
            <person name="Jaffe A."/>
        </authorList>
    </citation>
    <scope>NUCLEOTIDE SEQUENCE</scope>
    <source>
        <strain evidence="9">RIFCSPLOWO2_01_FULL_43_13</strain>
    </source>
</reference>
<evidence type="ECO:0000259" key="6">
    <source>
        <dbReference type="Pfam" id="PF01699"/>
    </source>
</evidence>
<evidence type="ECO:0000256" key="3">
    <source>
        <dbReference type="ARBA" id="ARBA00022989"/>
    </source>
</evidence>
<dbReference type="EMBL" id="DUFW01000048">
    <property type="protein sequence ID" value="HIH21606.1"/>
    <property type="molecule type" value="Genomic_DNA"/>
</dbReference>
<dbReference type="EMBL" id="DUFJ01000116">
    <property type="protein sequence ID" value="HIH33628.1"/>
    <property type="molecule type" value="Genomic_DNA"/>
</dbReference>
<feature type="transmembrane region" description="Helical" evidence="5">
    <location>
        <begin position="106"/>
        <end position="123"/>
    </location>
</feature>
<reference evidence="9" key="3">
    <citation type="submission" date="2021-05" db="EMBL/GenBank/DDBJ databases">
        <title>Protein family content uncovers lineage relationships and bacterial pathway maintenance mechanisms in DPANN archaea.</title>
        <authorList>
            <person name="Castelle C.J."/>
            <person name="Meheust R."/>
            <person name="Jaffe A.L."/>
            <person name="Seitz K."/>
            <person name="Gong X."/>
            <person name="Baker B.J."/>
            <person name="Banfield J.F."/>
        </authorList>
    </citation>
    <scope>NUCLEOTIDE SEQUENCE</scope>
    <source>
        <strain evidence="9">RIFCSPLOWO2_01_FULL_43_13</strain>
    </source>
</reference>
<dbReference type="InterPro" id="IPR004481">
    <property type="entry name" value="K/Na/Ca-exchanger"/>
</dbReference>
<feature type="transmembrane region" description="Helical" evidence="5">
    <location>
        <begin position="164"/>
        <end position="182"/>
    </location>
</feature>
<feature type="domain" description="Sodium/calcium exchanger membrane region" evidence="6">
    <location>
        <begin position="164"/>
        <end position="302"/>
    </location>
</feature>
<feature type="transmembrane region" description="Helical" evidence="5">
    <location>
        <begin position="194"/>
        <end position="220"/>
    </location>
</feature>
<dbReference type="AlphaFoldDB" id="A0A7J4K268"/>
<dbReference type="PANTHER" id="PTHR10846:SF8">
    <property type="entry name" value="INNER MEMBRANE PROTEIN YRBG"/>
    <property type="match status" value="1"/>
</dbReference>
<dbReference type="Proteomes" id="UP000590964">
    <property type="component" value="Unassembled WGS sequence"/>
</dbReference>
<accession>A0A7J4K268</accession>
<dbReference type="EMBL" id="JAGVWB010000002">
    <property type="protein sequence ID" value="MBS3057811.1"/>
    <property type="molecule type" value="Genomic_DNA"/>
</dbReference>
<feature type="domain" description="Sodium/calcium exchanger membrane region" evidence="6">
    <location>
        <begin position="5"/>
        <end position="144"/>
    </location>
</feature>
<reference evidence="8 10" key="1">
    <citation type="journal article" date="2020" name="bioRxiv">
        <title>A rank-normalized archaeal taxonomy based on genome phylogeny resolves widespread incomplete and uneven classifications.</title>
        <authorList>
            <person name="Rinke C."/>
            <person name="Chuvochina M."/>
            <person name="Mussig A.J."/>
            <person name="Chaumeil P.-A."/>
            <person name="Waite D.W."/>
            <person name="Whitman W.B."/>
            <person name="Parks D.H."/>
            <person name="Hugenholtz P."/>
        </authorList>
    </citation>
    <scope>NUCLEOTIDE SEQUENCE [LARGE SCALE GENOMIC DNA]</scope>
    <source>
        <strain evidence="8">UBA10036</strain>
    </source>
</reference>
<gene>
    <name evidence="7" type="ORF">HA222_03020</name>
    <name evidence="8" type="ORF">HA227_05270</name>
    <name evidence="9" type="ORF">J4478_00230</name>
</gene>
<dbReference type="InterPro" id="IPR004837">
    <property type="entry name" value="NaCa_Exmemb"/>
</dbReference>
<protein>
    <submittedName>
        <fullName evidence="7">Sodium:calcium antiporter</fullName>
    </submittedName>
</protein>
<evidence type="ECO:0000256" key="2">
    <source>
        <dbReference type="ARBA" id="ARBA00022692"/>
    </source>
</evidence>
<dbReference type="GO" id="GO:0005886">
    <property type="term" value="C:plasma membrane"/>
    <property type="evidence" value="ECO:0007669"/>
    <property type="project" value="TreeGrafter"/>
</dbReference>